<evidence type="ECO:0000256" key="1">
    <source>
        <dbReference type="SAM" id="MobiDB-lite"/>
    </source>
</evidence>
<gene>
    <name evidence="2" type="ORF">I79_023099</name>
</gene>
<dbReference type="PaxDb" id="10029-XP_007636970.1"/>
<feature type="compositionally biased region" description="Basic and acidic residues" evidence="1">
    <location>
        <begin position="11"/>
        <end position="30"/>
    </location>
</feature>
<protein>
    <submittedName>
        <fullName evidence="2">Protein kintoun</fullName>
    </submittedName>
</protein>
<dbReference type="InParanoid" id="G3IH21"/>
<organism evidence="2 3">
    <name type="scientific">Cricetulus griseus</name>
    <name type="common">Chinese hamster</name>
    <name type="synonym">Cricetulus barabensis griseus</name>
    <dbReference type="NCBI Taxonomy" id="10029"/>
    <lineage>
        <taxon>Eukaryota</taxon>
        <taxon>Metazoa</taxon>
        <taxon>Chordata</taxon>
        <taxon>Craniata</taxon>
        <taxon>Vertebrata</taxon>
        <taxon>Euteleostomi</taxon>
        <taxon>Mammalia</taxon>
        <taxon>Eutheria</taxon>
        <taxon>Euarchontoglires</taxon>
        <taxon>Glires</taxon>
        <taxon>Rodentia</taxon>
        <taxon>Myomorpha</taxon>
        <taxon>Muroidea</taxon>
        <taxon>Cricetidae</taxon>
        <taxon>Cricetinae</taxon>
        <taxon>Cricetulus</taxon>
    </lineage>
</organism>
<evidence type="ECO:0000313" key="3">
    <source>
        <dbReference type="Proteomes" id="UP000001075"/>
    </source>
</evidence>
<feature type="region of interest" description="Disordered" evidence="1">
    <location>
        <begin position="1"/>
        <end position="30"/>
    </location>
</feature>
<dbReference type="EMBL" id="JH002691">
    <property type="protein sequence ID" value="EGW09265.1"/>
    <property type="molecule type" value="Genomic_DNA"/>
</dbReference>
<reference evidence="3" key="1">
    <citation type="journal article" date="2011" name="Nat. Biotechnol.">
        <title>The genomic sequence of the Chinese hamster ovary (CHO)-K1 cell line.</title>
        <authorList>
            <person name="Xu X."/>
            <person name="Nagarajan H."/>
            <person name="Lewis N.E."/>
            <person name="Pan S."/>
            <person name="Cai Z."/>
            <person name="Liu X."/>
            <person name="Chen W."/>
            <person name="Xie M."/>
            <person name="Wang W."/>
            <person name="Hammond S."/>
            <person name="Andersen M.R."/>
            <person name="Neff N."/>
            <person name="Passarelli B."/>
            <person name="Koh W."/>
            <person name="Fan H.C."/>
            <person name="Wang J."/>
            <person name="Gui Y."/>
            <person name="Lee K.H."/>
            <person name="Betenbaugh M.J."/>
            <person name="Quake S.R."/>
            <person name="Famili I."/>
            <person name="Palsson B.O."/>
            <person name="Wang J."/>
        </authorList>
    </citation>
    <scope>NUCLEOTIDE SEQUENCE [LARGE SCALE GENOMIC DNA]</scope>
    <source>
        <strain evidence="3">CHO K1 cell line</strain>
    </source>
</reference>
<dbReference type="AlphaFoldDB" id="G3IH21"/>
<evidence type="ECO:0000313" key="2">
    <source>
        <dbReference type="EMBL" id="EGW09265.1"/>
    </source>
</evidence>
<proteinExistence type="predicted"/>
<dbReference type="STRING" id="10029.G3IH21"/>
<sequence length="100" mass="11294">MLSGKPQQPEAKTDPEFIKENDATYSAEEKENIKEPVITKEKELDGDHLSSLLDKTAVQDKADFESIKETNMQDGSVQIIKDHTTQCAFSFQNSLLYDLD</sequence>
<name>G3IH21_CRIGR</name>
<accession>G3IH21</accession>
<dbReference type="Proteomes" id="UP000001075">
    <property type="component" value="Unassembled WGS sequence"/>
</dbReference>
<dbReference type="eggNOG" id="KOG4356">
    <property type="taxonomic scope" value="Eukaryota"/>
</dbReference>